<feature type="transmembrane region" description="Helical" evidence="1">
    <location>
        <begin position="39"/>
        <end position="68"/>
    </location>
</feature>
<keyword evidence="1" id="KW-1133">Transmembrane helix</keyword>
<accession>A0A268P2T3</accession>
<organism evidence="2 3">
    <name type="scientific">Shouchella clausii</name>
    <name type="common">Alkalihalobacillus clausii</name>
    <dbReference type="NCBI Taxonomy" id="79880"/>
    <lineage>
        <taxon>Bacteria</taxon>
        <taxon>Bacillati</taxon>
        <taxon>Bacillota</taxon>
        <taxon>Bacilli</taxon>
        <taxon>Bacillales</taxon>
        <taxon>Bacillaceae</taxon>
        <taxon>Shouchella</taxon>
    </lineage>
</organism>
<dbReference type="EMBL" id="NPCC01000005">
    <property type="protein sequence ID" value="PAE89998.1"/>
    <property type="molecule type" value="Genomic_DNA"/>
</dbReference>
<dbReference type="AlphaFoldDB" id="A0A268P2T3"/>
<feature type="transmembrane region" description="Helical" evidence="1">
    <location>
        <begin position="6"/>
        <end position="27"/>
    </location>
</feature>
<name>A0A268P2T3_SHOCL</name>
<proteinExistence type="predicted"/>
<evidence type="ECO:0000313" key="2">
    <source>
        <dbReference type="EMBL" id="PAE89998.1"/>
    </source>
</evidence>
<keyword evidence="1" id="KW-0472">Membrane</keyword>
<reference evidence="2 3" key="1">
    <citation type="submission" date="2017-07" db="EMBL/GenBank/DDBJ databases">
        <title>Isolation and whole genome analysis of endospore-forming bacteria from heroin.</title>
        <authorList>
            <person name="Kalinowski J."/>
            <person name="Ahrens B."/>
            <person name="Al-Dilaimi A."/>
            <person name="Winkler A."/>
            <person name="Wibberg D."/>
            <person name="Schleenbecker U."/>
            <person name="Ruckert C."/>
            <person name="Wolfel R."/>
            <person name="Grass G."/>
        </authorList>
    </citation>
    <scope>NUCLEOTIDE SEQUENCE [LARGE SCALE GENOMIC DNA]</scope>
    <source>
        <strain evidence="2 3">7539</strain>
    </source>
</reference>
<sequence>MLFKTILWTTIISVGSLFLIFLVEDLYYQIVENKVGNNALFWTFSFSPFVLAVTLPLAIISYLLIAFFEWKDKDKEEDK</sequence>
<evidence type="ECO:0000313" key="3">
    <source>
        <dbReference type="Proteomes" id="UP000216207"/>
    </source>
</evidence>
<dbReference type="Proteomes" id="UP000216207">
    <property type="component" value="Unassembled WGS sequence"/>
</dbReference>
<evidence type="ECO:0000256" key="1">
    <source>
        <dbReference type="SAM" id="Phobius"/>
    </source>
</evidence>
<protein>
    <submittedName>
        <fullName evidence="2">Uncharacterized protein</fullName>
    </submittedName>
</protein>
<gene>
    <name evidence="2" type="ORF">CHH72_03150</name>
</gene>
<keyword evidence="1" id="KW-0812">Transmembrane</keyword>
<comment type="caution">
    <text evidence="2">The sequence shown here is derived from an EMBL/GenBank/DDBJ whole genome shotgun (WGS) entry which is preliminary data.</text>
</comment>